<gene>
    <name evidence="2" type="ORF">B0I36DRAFT_329001</name>
</gene>
<dbReference type="RefSeq" id="XP_046008946.1">
    <property type="nucleotide sequence ID" value="XM_046154660.1"/>
</dbReference>
<feature type="region of interest" description="Disordered" evidence="1">
    <location>
        <begin position="1"/>
        <end position="60"/>
    </location>
</feature>
<accession>A0A9P8XYY2</accession>
<dbReference type="GeneID" id="70184206"/>
<evidence type="ECO:0000313" key="3">
    <source>
        <dbReference type="Proteomes" id="UP000756346"/>
    </source>
</evidence>
<comment type="caution">
    <text evidence="2">The sequence shown here is derived from an EMBL/GenBank/DDBJ whole genome shotgun (WGS) entry which is preliminary data.</text>
</comment>
<keyword evidence="3" id="KW-1185">Reference proteome</keyword>
<feature type="compositionally biased region" description="Basic and acidic residues" evidence="1">
    <location>
        <begin position="1"/>
        <end position="10"/>
    </location>
</feature>
<dbReference type="EMBL" id="JAGTJQ010000008">
    <property type="protein sequence ID" value="KAH7025729.1"/>
    <property type="molecule type" value="Genomic_DNA"/>
</dbReference>
<evidence type="ECO:0000313" key="2">
    <source>
        <dbReference type="EMBL" id="KAH7025729.1"/>
    </source>
</evidence>
<dbReference type="OrthoDB" id="5231042at2759"/>
<name>A0A9P8XYY2_9PEZI</name>
<organism evidence="2 3">
    <name type="scientific">Microdochium trichocladiopsis</name>
    <dbReference type="NCBI Taxonomy" id="1682393"/>
    <lineage>
        <taxon>Eukaryota</taxon>
        <taxon>Fungi</taxon>
        <taxon>Dikarya</taxon>
        <taxon>Ascomycota</taxon>
        <taxon>Pezizomycotina</taxon>
        <taxon>Sordariomycetes</taxon>
        <taxon>Xylariomycetidae</taxon>
        <taxon>Xylariales</taxon>
        <taxon>Microdochiaceae</taxon>
        <taxon>Microdochium</taxon>
    </lineage>
</organism>
<sequence length="508" mass="55842">MATKRWEATRKAPISSAASIVSEETTTRSDENLALPIVAAEGRHPAPVTTRKPRSGADRPLVSMPNLPIPIHPADVPSPNQAQKKATAVEPPPLYVQPRTPRPEPLKVMPVTKLRLKPASSRPPVSVPICPVPRPWDEMSPPKPTAISIFPASPPGARQLYVEEEQAPVMDQLPTIEQSPTGRGTSAVDSRPAMEPVLIIEQAKATICADIRFSCSADIEVAVGGELKTTRVQIVLGYKQSMDVVGSLVLTQESIIIFQAEATAFSVLRIYGDALLLRYQLPHEKTDATQLRFENSNVAQKFADALEDLKEGRQPTPVVDLAGSEAHTATALAQQAPELAPVVSTVMEPKGPEIVADLIDLENDDSTKVEHPATSPHSDKIVAHGQKQETLLDVPVKETAVFEQEVETPAGQRVLEIMSSISEADYEGLIATWQRLRPLMADIQLEGTSLEERTAVQASLMHLMRRQEFHALPLEEQKRARDIWSRRLLQGRARVVRSRQSMELLRKR</sequence>
<dbReference type="Proteomes" id="UP000756346">
    <property type="component" value="Unassembled WGS sequence"/>
</dbReference>
<proteinExistence type="predicted"/>
<dbReference type="AlphaFoldDB" id="A0A9P8XYY2"/>
<reference evidence="2" key="1">
    <citation type="journal article" date="2021" name="Nat. Commun.">
        <title>Genetic determinants of endophytism in the Arabidopsis root mycobiome.</title>
        <authorList>
            <person name="Mesny F."/>
            <person name="Miyauchi S."/>
            <person name="Thiergart T."/>
            <person name="Pickel B."/>
            <person name="Atanasova L."/>
            <person name="Karlsson M."/>
            <person name="Huettel B."/>
            <person name="Barry K.W."/>
            <person name="Haridas S."/>
            <person name="Chen C."/>
            <person name="Bauer D."/>
            <person name="Andreopoulos W."/>
            <person name="Pangilinan J."/>
            <person name="LaButti K."/>
            <person name="Riley R."/>
            <person name="Lipzen A."/>
            <person name="Clum A."/>
            <person name="Drula E."/>
            <person name="Henrissat B."/>
            <person name="Kohler A."/>
            <person name="Grigoriev I.V."/>
            <person name="Martin F.M."/>
            <person name="Hacquard S."/>
        </authorList>
    </citation>
    <scope>NUCLEOTIDE SEQUENCE</scope>
    <source>
        <strain evidence="2">MPI-CAGE-CH-0230</strain>
    </source>
</reference>
<evidence type="ECO:0000256" key="1">
    <source>
        <dbReference type="SAM" id="MobiDB-lite"/>
    </source>
</evidence>
<protein>
    <submittedName>
        <fullName evidence="2">Uncharacterized protein</fullName>
    </submittedName>
</protein>